<sequence length="105" mass="12106">MRFLRERIQAIANDPSAWSATPRPYMIFSKRFFVWLTVKRFSAFIWNLTSAPSNLDPPVNEGRSSFALLNVQQAKTTITMPLNWVVSRESRTRIEVEETCQVVGV</sequence>
<reference evidence="1 2" key="2">
    <citation type="submission" date="2018-11" db="EMBL/GenBank/DDBJ databases">
        <authorList>
            <consortium name="Pathogen Informatics"/>
        </authorList>
    </citation>
    <scope>NUCLEOTIDE SEQUENCE [LARGE SCALE GENOMIC DNA]</scope>
</reference>
<dbReference type="EMBL" id="UZAM01006625">
    <property type="protein sequence ID" value="VDO92118.1"/>
    <property type="molecule type" value="Genomic_DNA"/>
</dbReference>
<evidence type="ECO:0000313" key="3">
    <source>
        <dbReference type="WBParaSite" id="SBAD_0000080901-mRNA-1"/>
    </source>
</evidence>
<dbReference type="AlphaFoldDB" id="A0A183IAZ2"/>
<keyword evidence="2" id="KW-1185">Reference proteome</keyword>
<evidence type="ECO:0000313" key="1">
    <source>
        <dbReference type="EMBL" id="VDO92118.1"/>
    </source>
</evidence>
<gene>
    <name evidence="1" type="ORF">SBAD_LOCUS786</name>
</gene>
<name>A0A183IAZ2_9BILA</name>
<protein>
    <submittedName>
        <fullName evidence="1 3">Uncharacterized protein</fullName>
    </submittedName>
</protein>
<organism evidence="3">
    <name type="scientific">Soboliphyme baturini</name>
    <dbReference type="NCBI Taxonomy" id="241478"/>
    <lineage>
        <taxon>Eukaryota</taxon>
        <taxon>Metazoa</taxon>
        <taxon>Ecdysozoa</taxon>
        <taxon>Nematoda</taxon>
        <taxon>Enoplea</taxon>
        <taxon>Dorylaimia</taxon>
        <taxon>Dioctophymatida</taxon>
        <taxon>Dioctophymatoidea</taxon>
        <taxon>Soboliphymatidae</taxon>
        <taxon>Soboliphyme</taxon>
    </lineage>
</organism>
<accession>A0A183IAZ2</accession>
<dbReference type="Proteomes" id="UP000270296">
    <property type="component" value="Unassembled WGS sequence"/>
</dbReference>
<proteinExistence type="predicted"/>
<evidence type="ECO:0000313" key="2">
    <source>
        <dbReference type="Proteomes" id="UP000270296"/>
    </source>
</evidence>
<dbReference type="WBParaSite" id="SBAD_0000080901-mRNA-1">
    <property type="protein sequence ID" value="SBAD_0000080901-mRNA-1"/>
    <property type="gene ID" value="SBAD_0000080901"/>
</dbReference>
<reference evidence="3" key="1">
    <citation type="submission" date="2016-06" db="UniProtKB">
        <authorList>
            <consortium name="WormBaseParasite"/>
        </authorList>
    </citation>
    <scope>IDENTIFICATION</scope>
</reference>